<dbReference type="Pfam" id="PF00482">
    <property type="entry name" value="T2SSF"/>
    <property type="match status" value="2"/>
</dbReference>
<evidence type="ECO:0000313" key="10">
    <source>
        <dbReference type="Proteomes" id="UP000602050"/>
    </source>
</evidence>
<dbReference type="PRINTS" id="PR00812">
    <property type="entry name" value="BCTERIALGSPF"/>
</dbReference>
<reference evidence="9" key="2">
    <citation type="submission" date="2020-09" db="EMBL/GenBank/DDBJ databases">
        <authorList>
            <person name="Sun Q."/>
            <person name="Zhou Y."/>
        </authorList>
    </citation>
    <scope>NUCLEOTIDE SEQUENCE</scope>
    <source>
        <strain evidence="9">CGMCC 1.12360</strain>
    </source>
</reference>
<evidence type="ECO:0000256" key="1">
    <source>
        <dbReference type="ARBA" id="ARBA00004651"/>
    </source>
</evidence>
<comment type="subcellular location">
    <subcellularLocation>
        <location evidence="1">Cell membrane</location>
        <topology evidence="1">Multi-pass membrane protein</topology>
    </subcellularLocation>
</comment>
<dbReference type="GO" id="GO:0005886">
    <property type="term" value="C:plasma membrane"/>
    <property type="evidence" value="ECO:0007669"/>
    <property type="project" value="UniProtKB-SubCell"/>
</dbReference>
<feature type="domain" description="Type II secretion system protein GspF" evidence="8">
    <location>
        <begin position="222"/>
        <end position="344"/>
    </location>
</feature>
<accession>A0A8J2TKA2</accession>
<evidence type="ECO:0000256" key="4">
    <source>
        <dbReference type="ARBA" id="ARBA00022692"/>
    </source>
</evidence>
<evidence type="ECO:0000256" key="6">
    <source>
        <dbReference type="ARBA" id="ARBA00023136"/>
    </source>
</evidence>
<dbReference type="InterPro" id="IPR047692">
    <property type="entry name" value="T4P_ComGB"/>
</dbReference>
<dbReference type="AlphaFoldDB" id="A0A8J2TKA2"/>
<feature type="transmembrane region" description="Helical" evidence="7">
    <location>
        <begin position="162"/>
        <end position="188"/>
    </location>
</feature>
<name>A0A8J2TKA2_9BACI</name>
<evidence type="ECO:0000259" key="8">
    <source>
        <dbReference type="Pfam" id="PF00482"/>
    </source>
</evidence>
<dbReference type="PANTHER" id="PTHR30012">
    <property type="entry name" value="GENERAL SECRETION PATHWAY PROTEIN"/>
    <property type="match status" value="1"/>
</dbReference>
<keyword evidence="6 7" id="KW-0472">Membrane</keyword>
<dbReference type="InterPro" id="IPR018076">
    <property type="entry name" value="T2SS_GspF_dom"/>
</dbReference>
<dbReference type="Gene3D" id="1.20.81.30">
    <property type="entry name" value="Type II secretion system (T2SS), domain F"/>
    <property type="match status" value="2"/>
</dbReference>
<evidence type="ECO:0000256" key="2">
    <source>
        <dbReference type="ARBA" id="ARBA00005745"/>
    </source>
</evidence>
<evidence type="ECO:0000256" key="3">
    <source>
        <dbReference type="ARBA" id="ARBA00022475"/>
    </source>
</evidence>
<feature type="transmembrane region" description="Helical" evidence="7">
    <location>
        <begin position="318"/>
        <end position="346"/>
    </location>
</feature>
<keyword evidence="10" id="KW-1185">Reference proteome</keyword>
<feature type="domain" description="Type II secretion system protein GspF" evidence="8">
    <location>
        <begin position="26"/>
        <end position="144"/>
    </location>
</feature>
<comment type="caution">
    <text evidence="9">The sequence shown here is derived from an EMBL/GenBank/DDBJ whole genome shotgun (WGS) entry which is preliminary data.</text>
</comment>
<dbReference type="EMBL" id="BMEV01000032">
    <property type="protein sequence ID" value="GFZ77635.1"/>
    <property type="molecule type" value="Genomic_DNA"/>
</dbReference>
<dbReference type="Proteomes" id="UP000602050">
    <property type="component" value="Unassembled WGS sequence"/>
</dbReference>
<gene>
    <name evidence="9" type="primary">comG2</name>
    <name evidence="9" type="ORF">GCM10010978_18960</name>
</gene>
<proteinExistence type="inferred from homology"/>
<protein>
    <submittedName>
        <fullName evidence="9">Secretion system protein F</fullName>
    </submittedName>
</protein>
<dbReference type="NCBIfam" id="NF041012">
    <property type="entry name" value="T4P_ComGB"/>
    <property type="match status" value="1"/>
</dbReference>
<feature type="transmembrane region" description="Helical" evidence="7">
    <location>
        <begin position="120"/>
        <end position="142"/>
    </location>
</feature>
<evidence type="ECO:0000256" key="5">
    <source>
        <dbReference type="ARBA" id="ARBA00022989"/>
    </source>
</evidence>
<keyword evidence="4 7" id="KW-0812">Transmembrane</keyword>
<dbReference type="InterPro" id="IPR042094">
    <property type="entry name" value="T2SS_GspF_sf"/>
</dbReference>
<keyword evidence="3" id="KW-1003">Cell membrane</keyword>
<comment type="similarity">
    <text evidence="2">Belongs to the GSP F family.</text>
</comment>
<dbReference type="PANTHER" id="PTHR30012:SF0">
    <property type="entry name" value="TYPE II SECRETION SYSTEM PROTEIN F-RELATED"/>
    <property type="match status" value="1"/>
</dbReference>
<evidence type="ECO:0000313" key="9">
    <source>
        <dbReference type="EMBL" id="GFZ77635.1"/>
    </source>
</evidence>
<keyword evidence="5 7" id="KW-1133">Transmembrane helix</keyword>
<sequence length="352" mass="41395">MHMALFRRKFTRAYSSALSKEEQLRFLNLLHRLLTTGYSIIDALHILSLNNQFYETANRISGALKNGKTIDEAFELTNFHPTIVSFLYFTKISGDIIENIEKCRNFFQQQLKYTKKFHHVIRYPLILITFFLILLFFIRGSVLPSFQEMFQGHLSSISSIHLTFHIIDFLTTFFMTIFLLSGIIVFMWKKFQHFLSVEEKIKFYQWLPIVRGLLTITNSFYFATHFSTLLKAGFSVKEILTNMKTQKKLPVISFYADIMIDELSNGVDLSYIIHQFPLLDKKLTVLFQSKTDYSSLQKDLSVYAEMLMEEIEYKMMKFLTLLQPVILVVIAILIIFMYASIMWPLFQLIKTI</sequence>
<dbReference type="InterPro" id="IPR003004">
    <property type="entry name" value="GspF/PilC"/>
</dbReference>
<reference evidence="9" key="1">
    <citation type="journal article" date="2014" name="Int. J. Syst. Evol. Microbiol.">
        <title>Complete genome sequence of Corynebacterium casei LMG S-19264T (=DSM 44701T), isolated from a smear-ripened cheese.</title>
        <authorList>
            <consortium name="US DOE Joint Genome Institute (JGI-PGF)"/>
            <person name="Walter F."/>
            <person name="Albersmeier A."/>
            <person name="Kalinowski J."/>
            <person name="Ruckert C."/>
        </authorList>
    </citation>
    <scope>NUCLEOTIDE SEQUENCE</scope>
    <source>
        <strain evidence="9">CGMCC 1.12360</strain>
    </source>
</reference>
<evidence type="ECO:0000256" key="7">
    <source>
        <dbReference type="SAM" id="Phobius"/>
    </source>
</evidence>
<organism evidence="9 10">
    <name type="scientific">Compostibacillus humi</name>
    <dbReference type="NCBI Taxonomy" id="1245525"/>
    <lineage>
        <taxon>Bacteria</taxon>
        <taxon>Bacillati</taxon>
        <taxon>Bacillota</taxon>
        <taxon>Bacilli</taxon>
        <taxon>Bacillales</taxon>
        <taxon>Bacillaceae</taxon>
        <taxon>Compostibacillus</taxon>
    </lineage>
</organism>